<sequence>MHLDTLHLHQVYINELFFAFAASVSMPLRVHLCDSVVNDPDLRASPPQLNIVYTELRSIHWFNKDKAMIAAGDLPGELRQLDVNVLPLIDKLEFFSVHEFYPWLKKTDVPLRLMNTLRLELPLSVAQFLAGNSPTWYDWEGNLGKFPERLPAVEEVAVRIPDLKDYCDALREFLRQVPNASKLVLNWSMEDKILVNLLILLHGVLSATLTLDVSLK</sequence>
<gene>
    <name evidence="1" type="ORF">BDP27DRAFT_1363270</name>
</gene>
<proteinExistence type="predicted"/>
<protein>
    <submittedName>
        <fullName evidence="1">Uncharacterized protein</fullName>
    </submittedName>
</protein>
<organism evidence="1 2">
    <name type="scientific">Rhodocollybia butyracea</name>
    <dbReference type="NCBI Taxonomy" id="206335"/>
    <lineage>
        <taxon>Eukaryota</taxon>
        <taxon>Fungi</taxon>
        <taxon>Dikarya</taxon>
        <taxon>Basidiomycota</taxon>
        <taxon>Agaricomycotina</taxon>
        <taxon>Agaricomycetes</taxon>
        <taxon>Agaricomycetidae</taxon>
        <taxon>Agaricales</taxon>
        <taxon>Marasmiineae</taxon>
        <taxon>Omphalotaceae</taxon>
        <taxon>Rhodocollybia</taxon>
    </lineage>
</organism>
<reference evidence="1" key="1">
    <citation type="submission" date="2020-11" db="EMBL/GenBank/DDBJ databases">
        <authorList>
            <consortium name="DOE Joint Genome Institute"/>
            <person name="Ahrendt S."/>
            <person name="Riley R."/>
            <person name="Andreopoulos W."/>
            <person name="Labutti K."/>
            <person name="Pangilinan J."/>
            <person name="Ruiz-Duenas F.J."/>
            <person name="Barrasa J.M."/>
            <person name="Sanchez-Garcia M."/>
            <person name="Camarero S."/>
            <person name="Miyauchi S."/>
            <person name="Serrano A."/>
            <person name="Linde D."/>
            <person name="Babiker R."/>
            <person name="Drula E."/>
            <person name="Ayuso-Fernandez I."/>
            <person name="Pacheco R."/>
            <person name="Padilla G."/>
            <person name="Ferreira P."/>
            <person name="Barriuso J."/>
            <person name="Kellner H."/>
            <person name="Castanera R."/>
            <person name="Alfaro M."/>
            <person name="Ramirez L."/>
            <person name="Pisabarro A.G."/>
            <person name="Kuo A."/>
            <person name="Tritt A."/>
            <person name="Lipzen A."/>
            <person name="He G."/>
            <person name="Yan M."/>
            <person name="Ng V."/>
            <person name="Cullen D."/>
            <person name="Martin F."/>
            <person name="Rosso M.-N."/>
            <person name="Henrissat B."/>
            <person name="Hibbett D."/>
            <person name="Martinez A.T."/>
            <person name="Grigoriev I.V."/>
        </authorList>
    </citation>
    <scope>NUCLEOTIDE SEQUENCE</scope>
    <source>
        <strain evidence="1">AH 40177</strain>
    </source>
</reference>
<name>A0A9P5PUJ6_9AGAR</name>
<comment type="caution">
    <text evidence="1">The sequence shown here is derived from an EMBL/GenBank/DDBJ whole genome shotgun (WGS) entry which is preliminary data.</text>
</comment>
<accession>A0A9P5PUJ6</accession>
<evidence type="ECO:0000313" key="2">
    <source>
        <dbReference type="Proteomes" id="UP000772434"/>
    </source>
</evidence>
<dbReference type="Proteomes" id="UP000772434">
    <property type="component" value="Unassembled WGS sequence"/>
</dbReference>
<evidence type="ECO:0000313" key="1">
    <source>
        <dbReference type="EMBL" id="KAF9069579.1"/>
    </source>
</evidence>
<dbReference type="AlphaFoldDB" id="A0A9P5PUJ6"/>
<keyword evidence="2" id="KW-1185">Reference proteome</keyword>
<dbReference type="EMBL" id="JADNRY010000049">
    <property type="protein sequence ID" value="KAF9069579.1"/>
    <property type="molecule type" value="Genomic_DNA"/>
</dbReference>